<evidence type="ECO:0000313" key="12">
    <source>
        <dbReference type="Proteomes" id="UP000516446"/>
    </source>
</evidence>
<dbReference type="GO" id="GO:0015385">
    <property type="term" value="F:sodium:proton antiporter activity"/>
    <property type="evidence" value="ECO:0007669"/>
    <property type="project" value="InterPro"/>
</dbReference>
<evidence type="ECO:0000256" key="6">
    <source>
        <dbReference type="ARBA" id="ARBA00023053"/>
    </source>
</evidence>
<dbReference type="GO" id="GO:0015386">
    <property type="term" value="F:potassium:proton antiporter activity"/>
    <property type="evidence" value="ECO:0007669"/>
    <property type="project" value="TreeGrafter"/>
</dbReference>
<reference evidence="11 12" key="1">
    <citation type="submission" date="2019-08" db="EMBL/GenBank/DDBJ databases">
        <authorList>
            <person name="Chang H.C."/>
            <person name="Mun S.Y."/>
        </authorList>
    </citation>
    <scope>NUCLEOTIDE SEQUENCE [LARGE SCALE GENOMIC DNA]</scope>
    <source>
        <strain evidence="11 12">SK</strain>
    </source>
</reference>
<dbReference type="PANTHER" id="PTHR10110">
    <property type="entry name" value="SODIUM/HYDROGEN EXCHANGER"/>
    <property type="match status" value="1"/>
</dbReference>
<dbReference type="GO" id="GO:0005886">
    <property type="term" value="C:plasma membrane"/>
    <property type="evidence" value="ECO:0007669"/>
    <property type="project" value="UniProtKB-SubCell"/>
</dbReference>
<gene>
    <name evidence="11" type="ORF">FY536_03720</name>
</gene>
<evidence type="ECO:0000256" key="2">
    <source>
        <dbReference type="ARBA" id="ARBA00022448"/>
    </source>
</evidence>
<dbReference type="Pfam" id="PF00999">
    <property type="entry name" value="Na_H_Exchanger"/>
    <property type="match status" value="1"/>
</dbReference>
<keyword evidence="4" id="KW-0812">Transmembrane</keyword>
<keyword evidence="2" id="KW-0813">Transport</keyword>
<dbReference type="AlphaFoldDB" id="A0A7H1MLV7"/>
<evidence type="ECO:0000256" key="8">
    <source>
        <dbReference type="ARBA" id="ARBA00023136"/>
    </source>
</evidence>
<dbReference type="EMBL" id="CP043431">
    <property type="protein sequence ID" value="QNT64443.1"/>
    <property type="molecule type" value="Genomic_DNA"/>
</dbReference>
<evidence type="ECO:0000256" key="7">
    <source>
        <dbReference type="ARBA" id="ARBA00023065"/>
    </source>
</evidence>
<organism evidence="11 12">
    <name type="scientific">Weissella koreensis</name>
    <dbReference type="NCBI Taxonomy" id="165096"/>
    <lineage>
        <taxon>Bacteria</taxon>
        <taxon>Bacillati</taxon>
        <taxon>Bacillota</taxon>
        <taxon>Bacilli</taxon>
        <taxon>Lactobacillales</taxon>
        <taxon>Lactobacillaceae</taxon>
        <taxon>Weissella</taxon>
    </lineage>
</organism>
<name>A0A7H1MLV7_9LACO</name>
<keyword evidence="5" id="KW-1133">Transmembrane helix</keyword>
<evidence type="ECO:0000256" key="1">
    <source>
        <dbReference type="ARBA" id="ARBA00004651"/>
    </source>
</evidence>
<dbReference type="Proteomes" id="UP000516446">
    <property type="component" value="Chromosome"/>
</dbReference>
<dbReference type="GO" id="GO:0051453">
    <property type="term" value="P:regulation of intracellular pH"/>
    <property type="evidence" value="ECO:0007669"/>
    <property type="project" value="TreeGrafter"/>
</dbReference>
<dbReference type="PANTHER" id="PTHR10110:SF86">
    <property type="entry name" value="SODIUM_HYDROGEN EXCHANGER 7"/>
    <property type="match status" value="1"/>
</dbReference>
<keyword evidence="7" id="KW-0406">Ion transport</keyword>
<comment type="subcellular location">
    <subcellularLocation>
        <location evidence="1">Cell membrane</location>
        <topology evidence="1">Multi-pass membrane protein</topology>
    </subcellularLocation>
</comment>
<protein>
    <recommendedName>
        <fullName evidence="10">Cation/H+ exchanger transmembrane domain-containing protein</fullName>
    </recommendedName>
</protein>
<keyword evidence="12" id="KW-1185">Reference proteome</keyword>
<sequence length="524" mass="58609">MNLISIIVIILASITISNFISKLFPQIANTYLNTIFGFGIGLLPWVRNIFPQLNNEVFMLVILAPLLFFDGQRTPIIKIETRLKEIVGSSAVLVLISALIVTFSTHVLLGLNVAFALIIAAISTPTDATGFETIITSRKVDSGVSDRISEEALFNDASGIILLQAGFLWFATGTISFSQNFVQFLFMTIGGAIIGIILSNLVIIIRQLLMRSTFNVNSSQTLLYILTPILIYFIAESLHTSGIIAVVIAGLTHNSESNRSRFVSSRQTVFTLQSISFLTEVLNSVVFFILGISLAKITAVPIPALVPVFFWIGTGILVYFLLILCRFIYSKFKYSVRESIVFSFGGVHGTVTLAMTFIASDYLPNNLFIGLIITETTIILLSFLVPTILFKIILPQSPDPNTREQHLQKIREQAVSIGIKTIENLKVDSEIKEMVLYDLRDQSKRNSIGSFLKQYRQFGTNGTHLNHLKSRNRQQLMIQAFTAERNYLYQLANQIPEQTDLIHEIYSEILYAEILMLDSQNRLV</sequence>
<keyword evidence="8" id="KW-0472">Membrane</keyword>
<dbReference type="InterPro" id="IPR006153">
    <property type="entry name" value="Cation/H_exchanger_TM"/>
</dbReference>
<dbReference type="GO" id="GO:0098719">
    <property type="term" value="P:sodium ion import across plasma membrane"/>
    <property type="evidence" value="ECO:0007669"/>
    <property type="project" value="TreeGrafter"/>
</dbReference>
<proteinExistence type="predicted"/>
<accession>A0A7H1MLV7</accession>
<keyword evidence="3" id="KW-1003">Cell membrane</keyword>
<evidence type="ECO:0000256" key="3">
    <source>
        <dbReference type="ARBA" id="ARBA00022475"/>
    </source>
</evidence>
<evidence type="ECO:0000256" key="5">
    <source>
        <dbReference type="ARBA" id="ARBA00022989"/>
    </source>
</evidence>
<evidence type="ECO:0000256" key="9">
    <source>
        <dbReference type="ARBA" id="ARBA00023201"/>
    </source>
</evidence>
<evidence type="ECO:0000256" key="4">
    <source>
        <dbReference type="ARBA" id="ARBA00022692"/>
    </source>
</evidence>
<dbReference type="InterPro" id="IPR018422">
    <property type="entry name" value="Cation/H_exchanger_CPA1"/>
</dbReference>
<dbReference type="RefSeq" id="WP_104914584.1">
    <property type="nucleotide sequence ID" value="NZ_CP026847.1"/>
</dbReference>
<keyword evidence="9" id="KW-0739">Sodium transport</keyword>
<evidence type="ECO:0000259" key="10">
    <source>
        <dbReference type="Pfam" id="PF00999"/>
    </source>
</evidence>
<keyword evidence="6" id="KW-0915">Sodium</keyword>
<feature type="domain" description="Cation/H+ exchanger transmembrane" evidence="10">
    <location>
        <begin position="20"/>
        <end position="391"/>
    </location>
</feature>
<evidence type="ECO:0000313" key="11">
    <source>
        <dbReference type="EMBL" id="QNT64443.1"/>
    </source>
</evidence>